<dbReference type="Pfam" id="PF01312">
    <property type="entry name" value="Bac_export_2"/>
    <property type="match status" value="1"/>
</dbReference>
<dbReference type="InterPro" id="IPR006135">
    <property type="entry name" value="T3SS_substrate_exporter"/>
</dbReference>
<keyword evidence="3" id="KW-0812">Transmembrane</keyword>
<dbReference type="GO" id="GO:0005886">
    <property type="term" value="C:plasma membrane"/>
    <property type="evidence" value="ECO:0007669"/>
    <property type="project" value="TreeGrafter"/>
</dbReference>
<organism evidence="4">
    <name type="scientific">Chelativorans sp. (strain BNC1)</name>
    <dbReference type="NCBI Taxonomy" id="266779"/>
    <lineage>
        <taxon>Bacteria</taxon>
        <taxon>Pseudomonadati</taxon>
        <taxon>Pseudomonadota</taxon>
        <taxon>Alphaproteobacteria</taxon>
        <taxon>Hyphomicrobiales</taxon>
        <taxon>Phyllobacteriaceae</taxon>
        <taxon>Chelativorans</taxon>
    </lineage>
</organism>
<dbReference type="PRINTS" id="PR00950">
    <property type="entry name" value="TYPE3IMSPROT"/>
</dbReference>
<comment type="similarity">
    <text evidence="1">Belongs to the type III secretion exporter family.</text>
</comment>
<dbReference type="KEGG" id="mes:Meso_0113"/>
<feature type="transmembrane region" description="Helical" evidence="3">
    <location>
        <begin position="178"/>
        <end position="200"/>
    </location>
</feature>
<dbReference type="AlphaFoldDB" id="Q11M57"/>
<keyword evidence="3" id="KW-1133">Transmembrane helix</keyword>
<feature type="region of interest" description="Disordered" evidence="2">
    <location>
        <begin position="1"/>
        <end position="20"/>
    </location>
</feature>
<dbReference type="InterPro" id="IPR029025">
    <property type="entry name" value="T3SS_substrate_exporter_C"/>
</dbReference>
<evidence type="ECO:0000256" key="2">
    <source>
        <dbReference type="SAM" id="MobiDB-lite"/>
    </source>
</evidence>
<feature type="transmembrane region" description="Helical" evidence="3">
    <location>
        <begin position="82"/>
        <end position="104"/>
    </location>
</feature>
<dbReference type="PANTHER" id="PTHR30531:SF12">
    <property type="entry name" value="FLAGELLAR BIOSYNTHETIC PROTEIN FLHB"/>
    <property type="match status" value="1"/>
</dbReference>
<keyword evidence="3" id="KW-0472">Membrane</keyword>
<accession>Q11M57</accession>
<protein>
    <submittedName>
        <fullName evidence="4">Type III secretion exporter</fullName>
    </submittedName>
</protein>
<dbReference type="EMBL" id="CP000390">
    <property type="protein sequence ID" value="ABG61518.1"/>
    <property type="molecule type" value="Genomic_DNA"/>
</dbReference>
<sequence length="339" mass="37356">MSGEKTEAPTPRRLEERRREGQVPQRKNIIEAALLTFVVVLLIWLFRPLSEALLNLSAAVFSSISHDLEAATATSLVAAMPVVHWMLAICGASALFTLLLSCVLNKFMFAPKALAPKFERFNPVGQIKSIFSKATLYSFMRMIVLFTAVSAIFIYLYVANMDNSLQASHCGEACLYDLFTSRIGMLVAAVLGVLIVLALIDYKIQDRMFISQNKMTKEEVKREYKDQEGDREIKAGRKSIALNDAAAPLLSESTHVVHSDQVLAAVIFYPGAGYPPYLVFKAMGASVPGLCRKFLAMNIPTFNVPGAALEFYRMSAPGQYLPARSIRSMEKILGRTAGG</sequence>
<dbReference type="PANTHER" id="PTHR30531">
    <property type="entry name" value="FLAGELLAR BIOSYNTHETIC PROTEIN FLHB"/>
    <property type="match status" value="1"/>
</dbReference>
<dbReference type="GO" id="GO:0009306">
    <property type="term" value="P:protein secretion"/>
    <property type="evidence" value="ECO:0007669"/>
    <property type="project" value="InterPro"/>
</dbReference>
<dbReference type="HOGENOM" id="CLU_041013_1_3_5"/>
<evidence type="ECO:0000256" key="3">
    <source>
        <dbReference type="SAM" id="Phobius"/>
    </source>
</evidence>
<dbReference type="Gene3D" id="3.40.1690.10">
    <property type="entry name" value="secretion proteins EscU"/>
    <property type="match status" value="1"/>
</dbReference>
<evidence type="ECO:0000256" key="1">
    <source>
        <dbReference type="ARBA" id="ARBA00010690"/>
    </source>
</evidence>
<dbReference type="eggNOG" id="COG1377">
    <property type="taxonomic scope" value="Bacteria"/>
</dbReference>
<feature type="transmembrane region" description="Helical" evidence="3">
    <location>
        <begin position="136"/>
        <end position="158"/>
    </location>
</feature>
<gene>
    <name evidence="4" type="ordered locus">Meso_0113</name>
</gene>
<proteinExistence type="inferred from homology"/>
<reference evidence="4" key="1">
    <citation type="submission" date="2006-06" db="EMBL/GenBank/DDBJ databases">
        <title>Complete sequence of chromosome of Chelativorans sp. BNC1.</title>
        <authorList>
            <consortium name="US DOE Joint Genome Institute"/>
            <person name="Copeland A."/>
            <person name="Lucas S."/>
            <person name="Lapidus A."/>
            <person name="Barry K."/>
            <person name="Detter J.C."/>
            <person name="Glavina del Rio T."/>
            <person name="Hammon N."/>
            <person name="Israni S."/>
            <person name="Dalin E."/>
            <person name="Tice H."/>
            <person name="Pitluck S."/>
            <person name="Chertkov O."/>
            <person name="Brettin T."/>
            <person name="Bruce D."/>
            <person name="Han C."/>
            <person name="Tapia R."/>
            <person name="Gilna P."/>
            <person name="Schmutz J."/>
            <person name="Larimer F."/>
            <person name="Land M."/>
            <person name="Hauser L."/>
            <person name="Kyrpides N."/>
            <person name="Mikhailova N."/>
            <person name="Richardson P."/>
        </authorList>
    </citation>
    <scope>NUCLEOTIDE SEQUENCE</scope>
    <source>
        <strain evidence="4">BNC1</strain>
    </source>
</reference>
<dbReference type="STRING" id="266779.Meso_0113"/>
<feature type="transmembrane region" description="Helical" evidence="3">
    <location>
        <begin position="28"/>
        <end position="46"/>
    </location>
</feature>
<name>Q11M57_CHESB</name>
<evidence type="ECO:0000313" key="4">
    <source>
        <dbReference type="EMBL" id="ABG61518.1"/>
    </source>
</evidence>
<dbReference type="OrthoDB" id="9807950at2"/>